<dbReference type="Proteomes" id="UP000037035">
    <property type="component" value="Unassembled WGS sequence"/>
</dbReference>
<sequence length="136" mass="14982">MPPKATKPPPRNPNTSQPSRPKQKKAAIEWDTSIRIILDWPSTEGNYQRWRGDNKSEANKTATANGILNNTAKAGITHHDARDFLRASGAGILDEDIEEGTTTNPYPHSSCHHQTMSLLGQASSNNVAANLHNIRY</sequence>
<comment type="caution">
    <text evidence="2">The sequence shown here is derived from an EMBL/GenBank/DDBJ whole genome shotgun (WGS) entry which is preliminary data.</text>
</comment>
<accession>A0A0L6VGT6</accession>
<reference evidence="2 3" key="1">
    <citation type="submission" date="2015-08" db="EMBL/GenBank/DDBJ databases">
        <title>Next Generation Sequencing and Analysis of the Genome of Puccinia sorghi L Schw, the Causal Agent of Maize Common Rust.</title>
        <authorList>
            <person name="Rochi L."/>
            <person name="Burguener G."/>
            <person name="Darino M."/>
            <person name="Turjanski A."/>
            <person name="Kreff E."/>
            <person name="Dieguez M.J."/>
            <person name="Sacco F."/>
        </authorList>
    </citation>
    <scope>NUCLEOTIDE SEQUENCE [LARGE SCALE GENOMIC DNA]</scope>
    <source>
        <strain evidence="2 3">RO10H11247</strain>
    </source>
</reference>
<dbReference type="VEuPathDB" id="FungiDB:VP01_1758g1"/>
<dbReference type="PANTHER" id="PTHR33324">
    <property type="entry name" value="EXPRESSED PROTEIN"/>
    <property type="match status" value="1"/>
</dbReference>
<evidence type="ECO:0000313" key="2">
    <source>
        <dbReference type="EMBL" id="KNZ59325.1"/>
    </source>
</evidence>
<evidence type="ECO:0000313" key="3">
    <source>
        <dbReference type="Proteomes" id="UP000037035"/>
    </source>
</evidence>
<name>A0A0L6VGT6_9BASI</name>
<dbReference type="EMBL" id="LAVV01006568">
    <property type="protein sequence ID" value="KNZ59325.1"/>
    <property type="molecule type" value="Genomic_DNA"/>
</dbReference>
<feature type="compositionally biased region" description="Pro residues" evidence="1">
    <location>
        <begin position="1"/>
        <end position="12"/>
    </location>
</feature>
<organism evidence="2 3">
    <name type="scientific">Puccinia sorghi</name>
    <dbReference type="NCBI Taxonomy" id="27349"/>
    <lineage>
        <taxon>Eukaryota</taxon>
        <taxon>Fungi</taxon>
        <taxon>Dikarya</taxon>
        <taxon>Basidiomycota</taxon>
        <taxon>Pucciniomycotina</taxon>
        <taxon>Pucciniomycetes</taxon>
        <taxon>Pucciniales</taxon>
        <taxon>Pucciniaceae</taxon>
        <taxon>Puccinia</taxon>
    </lineage>
</organism>
<feature type="region of interest" description="Disordered" evidence="1">
    <location>
        <begin position="1"/>
        <end position="28"/>
    </location>
</feature>
<gene>
    <name evidence="2" type="ORF">VP01_1758g1</name>
</gene>
<dbReference type="AlphaFoldDB" id="A0A0L6VGT6"/>
<proteinExistence type="predicted"/>
<evidence type="ECO:0000256" key="1">
    <source>
        <dbReference type="SAM" id="MobiDB-lite"/>
    </source>
</evidence>
<dbReference type="PANTHER" id="PTHR33324:SF2">
    <property type="entry name" value="MYB_SANT-LIKE DNA-BINDING DOMAIN-CONTAINING PROTEIN"/>
    <property type="match status" value="1"/>
</dbReference>
<keyword evidence="3" id="KW-1185">Reference proteome</keyword>
<dbReference type="OrthoDB" id="99690at2759"/>
<protein>
    <submittedName>
        <fullName evidence="2">Uncharacterized protein</fullName>
    </submittedName>
</protein>